<evidence type="ECO:0000313" key="3">
    <source>
        <dbReference type="Proteomes" id="UP001236415"/>
    </source>
</evidence>
<sequence>MLKKRGLLLTAVGAGVTYLMRNKTARDKVFNTVSGMMRSSRSSHGGRKSPRIDLN</sequence>
<dbReference type="Proteomes" id="UP001236415">
    <property type="component" value="Chromosome"/>
</dbReference>
<feature type="compositionally biased region" description="Low complexity" evidence="1">
    <location>
        <begin position="34"/>
        <end position="43"/>
    </location>
</feature>
<name>A0ABY8X8T7_9BACL</name>
<keyword evidence="3" id="KW-1185">Reference proteome</keyword>
<evidence type="ECO:0000313" key="2">
    <source>
        <dbReference type="EMBL" id="WIV19886.1"/>
    </source>
</evidence>
<evidence type="ECO:0000256" key="1">
    <source>
        <dbReference type="SAM" id="MobiDB-lite"/>
    </source>
</evidence>
<organism evidence="2 3">
    <name type="scientific">Paenibacillus polygoni</name>
    <dbReference type="NCBI Taxonomy" id="3050112"/>
    <lineage>
        <taxon>Bacteria</taxon>
        <taxon>Bacillati</taxon>
        <taxon>Bacillota</taxon>
        <taxon>Bacilli</taxon>
        <taxon>Bacillales</taxon>
        <taxon>Paenibacillaceae</taxon>
        <taxon>Paenibacillus</taxon>
    </lineage>
</organism>
<protein>
    <recommendedName>
        <fullName evidence="4">YtxH-like protein</fullName>
    </recommendedName>
</protein>
<proteinExistence type="predicted"/>
<dbReference type="EMBL" id="CP127162">
    <property type="protein sequence ID" value="WIV19886.1"/>
    <property type="molecule type" value="Genomic_DNA"/>
</dbReference>
<evidence type="ECO:0008006" key="4">
    <source>
        <dbReference type="Google" id="ProtNLM"/>
    </source>
</evidence>
<dbReference type="RefSeq" id="WP_285746341.1">
    <property type="nucleotide sequence ID" value="NZ_CP127162.1"/>
</dbReference>
<feature type="region of interest" description="Disordered" evidence="1">
    <location>
        <begin position="34"/>
        <end position="55"/>
    </location>
</feature>
<gene>
    <name evidence="2" type="ORF">QPK24_03860</name>
</gene>
<accession>A0ABY8X8T7</accession>
<reference evidence="2 3" key="1">
    <citation type="submission" date="2023-06" db="EMBL/GenBank/DDBJ databases">
        <title>Paenibacillus polygonum sp. nov., an endophytic bacterium, isolated from Polygonum lapathifolium L. in Nanji Wetland National Nature Reserve, South of Poyang Lake, Jiangxi Province, China.</title>
        <authorList>
            <person name="Yu Z."/>
        </authorList>
    </citation>
    <scope>NUCLEOTIDE SEQUENCE [LARGE SCALE GENOMIC DNA]</scope>
    <source>
        <strain evidence="2 3">C31</strain>
    </source>
</reference>